<dbReference type="OrthoDB" id="6358449at2759"/>
<evidence type="ECO:0000256" key="4">
    <source>
        <dbReference type="ARBA" id="ARBA00022473"/>
    </source>
</evidence>
<keyword evidence="5 9" id="KW-0238">DNA-binding</keyword>
<dbReference type="InterPro" id="IPR010982">
    <property type="entry name" value="Lambda_DNA-bd_dom_sf"/>
</dbReference>
<protein>
    <recommendedName>
        <fullName evidence="11">POU domain protein</fullName>
    </recommendedName>
</protein>
<dbReference type="GO" id="GO:0000978">
    <property type="term" value="F:RNA polymerase II cis-regulatory region sequence-specific DNA binding"/>
    <property type="evidence" value="ECO:0007669"/>
    <property type="project" value="TreeGrafter"/>
</dbReference>
<keyword evidence="6 9" id="KW-0371">Homeobox</keyword>
<evidence type="ECO:0000256" key="12">
    <source>
        <dbReference type="SAM" id="MobiDB-lite"/>
    </source>
</evidence>
<dbReference type="Pfam" id="PF00157">
    <property type="entry name" value="Pou"/>
    <property type="match status" value="1"/>
</dbReference>
<dbReference type="GO" id="GO:0005634">
    <property type="term" value="C:nucleus"/>
    <property type="evidence" value="ECO:0007669"/>
    <property type="project" value="UniProtKB-SubCell"/>
</dbReference>
<dbReference type="PROSITE" id="PS50071">
    <property type="entry name" value="HOMEOBOX_2"/>
    <property type="match status" value="1"/>
</dbReference>
<comment type="similarity">
    <text evidence="3">Belongs to the POU transcription factor family. Class-3 subfamily.</text>
</comment>
<dbReference type="PRINTS" id="PR00028">
    <property type="entry name" value="POUDOMAIN"/>
</dbReference>
<dbReference type="RefSeq" id="XP_018546631.1">
    <property type="nucleotide sequence ID" value="XM_018691115.2"/>
</dbReference>
<evidence type="ECO:0000256" key="8">
    <source>
        <dbReference type="ARBA" id="ARBA00023242"/>
    </source>
</evidence>
<evidence type="ECO:0000256" key="10">
    <source>
        <dbReference type="RuleBase" id="RU000682"/>
    </source>
</evidence>
<dbReference type="InterPro" id="IPR013847">
    <property type="entry name" value="POU"/>
</dbReference>
<dbReference type="AlphaFoldDB" id="A0A4W6DIB2"/>
<gene>
    <name evidence="15 17" type="primary">pou2f3</name>
</gene>
<evidence type="ECO:0000259" key="13">
    <source>
        <dbReference type="PROSITE" id="PS50071"/>
    </source>
</evidence>
<dbReference type="STRING" id="8187.ENSLCAP00010024580"/>
<feature type="compositionally biased region" description="Polar residues" evidence="12">
    <location>
        <begin position="231"/>
        <end position="243"/>
    </location>
</feature>
<dbReference type="InterPro" id="IPR001356">
    <property type="entry name" value="HD"/>
</dbReference>
<accession>A0A4W6DIB2</accession>
<organism evidence="15 16">
    <name type="scientific">Lates calcarifer</name>
    <name type="common">Barramundi</name>
    <name type="synonym">Holocentrus calcarifer</name>
    <dbReference type="NCBI Taxonomy" id="8187"/>
    <lineage>
        <taxon>Eukaryota</taxon>
        <taxon>Metazoa</taxon>
        <taxon>Chordata</taxon>
        <taxon>Craniata</taxon>
        <taxon>Vertebrata</taxon>
        <taxon>Euteleostomi</taxon>
        <taxon>Actinopterygii</taxon>
        <taxon>Neopterygii</taxon>
        <taxon>Teleostei</taxon>
        <taxon>Neoteleostei</taxon>
        <taxon>Acanthomorphata</taxon>
        <taxon>Carangaria</taxon>
        <taxon>Carangaria incertae sedis</taxon>
        <taxon>Centropomidae</taxon>
        <taxon>Lates</taxon>
    </lineage>
</organism>
<keyword evidence="7 11" id="KW-0804">Transcription</keyword>
<dbReference type="SMART" id="SM00352">
    <property type="entry name" value="POU"/>
    <property type="match status" value="1"/>
</dbReference>
<keyword evidence="4" id="KW-0217">Developmental protein</keyword>
<dbReference type="InterPro" id="IPR050255">
    <property type="entry name" value="POU_domain_TF"/>
</dbReference>
<dbReference type="InterPro" id="IPR000327">
    <property type="entry name" value="POU_dom"/>
</dbReference>
<dbReference type="Proteomes" id="UP000314980">
    <property type="component" value="Unassembled WGS sequence"/>
</dbReference>
<feature type="domain" description="POU-specific" evidence="14">
    <location>
        <begin position="158"/>
        <end position="232"/>
    </location>
</feature>
<evidence type="ECO:0000259" key="14">
    <source>
        <dbReference type="PROSITE" id="PS51179"/>
    </source>
</evidence>
<evidence type="ECO:0000313" key="16">
    <source>
        <dbReference type="Proteomes" id="UP000314980"/>
    </source>
</evidence>
<feature type="compositionally biased region" description="Polar residues" evidence="12">
    <location>
        <begin position="327"/>
        <end position="337"/>
    </location>
</feature>
<dbReference type="Pfam" id="PF00046">
    <property type="entry name" value="Homeodomain"/>
    <property type="match status" value="1"/>
</dbReference>
<sequence length="396" mass="43793">MSADTVEQSEAPAEQAEQNGIDFNRQIKTEDINDSPHSASTLKTCHLTQSSPVPGGQLTGELTSLHTMQQLVLMPPSHLSSPSSFLLSQSPTSHQALLQQNLLSLPGQSQTSLLQHQPGLALTPQAMSRSGLAGPSMENHMDMSHLQMPKHMSIPPQEEPSDLEELEQFAKAFKQRRIKLGFTQGDVGLAMGKLYGNDFSQTTISRFEALNLSFKNMCKLKPLLEKWLSDAENSPSDSMSNPTSLPPLMEGYGRKRKKRTSIETNIKLTLEKRFLDNPKPNSEEITLISEQLSMEKEVVRVWFCNRRQKEKRIYCPVALPVKSHSYNSRMAPTSRSYSPLASGGVSSNSSPNSASREASPNSLSTASASLTSQANSVSYSTPSSWYRTWNTTPYHH</sequence>
<evidence type="ECO:0000313" key="15">
    <source>
        <dbReference type="Ensembl" id="ENSLCAP00010024580.1"/>
    </source>
</evidence>
<dbReference type="SUPFAM" id="SSF46689">
    <property type="entry name" value="Homeodomain-like"/>
    <property type="match status" value="1"/>
</dbReference>
<feature type="region of interest" description="Disordered" evidence="12">
    <location>
        <begin position="327"/>
        <end position="367"/>
    </location>
</feature>
<dbReference type="PROSITE" id="PS00035">
    <property type="entry name" value="POU_1"/>
    <property type="match status" value="1"/>
</dbReference>
<dbReference type="CDD" id="cd00086">
    <property type="entry name" value="homeodomain"/>
    <property type="match status" value="1"/>
</dbReference>
<name>A0A4W6DIB2_LATCA</name>
<evidence type="ECO:0000256" key="3">
    <source>
        <dbReference type="ARBA" id="ARBA00010250"/>
    </source>
</evidence>
<dbReference type="SMART" id="SM00389">
    <property type="entry name" value="HOX"/>
    <property type="match status" value="1"/>
</dbReference>
<reference evidence="16" key="1">
    <citation type="submission" date="2015-09" db="EMBL/GenBank/DDBJ databases">
        <authorList>
            <person name="Sai Rama Sridatta P."/>
        </authorList>
    </citation>
    <scope>NUCLEOTIDE SEQUENCE [LARGE SCALE GENOMIC DNA]</scope>
</reference>
<evidence type="ECO:0000256" key="7">
    <source>
        <dbReference type="ARBA" id="ARBA00023163"/>
    </source>
</evidence>
<dbReference type="Ensembl" id="ENSLCAT00010025113.1">
    <property type="protein sequence ID" value="ENSLCAP00010024580.1"/>
    <property type="gene ID" value="ENSLCAG00010011509.1"/>
</dbReference>
<dbReference type="PROSITE" id="PS00465">
    <property type="entry name" value="POU_2"/>
    <property type="match status" value="1"/>
</dbReference>
<dbReference type="GO" id="GO:0000981">
    <property type="term" value="F:DNA-binding transcription factor activity, RNA polymerase II-specific"/>
    <property type="evidence" value="ECO:0007669"/>
    <property type="project" value="InterPro"/>
</dbReference>
<feature type="DNA-binding region" description="Homeobox" evidence="9">
    <location>
        <begin position="255"/>
        <end position="314"/>
    </location>
</feature>
<dbReference type="CTD" id="25833"/>
<dbReference type="PANTHER" id="PTHR11636:SF81">
    <property type="entry name" value="POU DOMAIN, CLASS 2, TRANSCRIPTION FACTOR 3"/>
    <property type="match status" value="1"/>
</dbReference>
<feature type="region of interest" description="Disordered" evidence="12">
    <location>
        <begin position="1"/>
        <end position="39"/>
    </location>
</feature>
<comment type="similarity">
    <text evidence="2">Belongs to the POU transcription factor family. Class-2 subfamily.</text>
</comment>
<dbReference type="InterPro" id="IPR017970">
    <property type="entry name" value="Homeobox_CS"/>
</dbReference>
<dbReference type="Gene3D" id="1.10.10.60">
    <property type="entry name" value="Homeodomain-like"/>
    <property type="match status" value="1"/>
</dbReference>
<feature type="compositionally biased region" description="Low complexity" evidence="12">
    <location>
        <begin position="338"/>
        <end position="367"/>
    </location>
</feature>
<dbReference type="InParanoid" id="A0A4W6DIB2"/>
<evidence type="ECO:0000256" key="2">
    <source>
        <dbReference type="ARBA" id="ARBA00008879"/>
    </source>
</evidence>
<dbReference type="PRINTS" id="PR00029">
    <property type="entry name" value="OCTAMER"/>
</dbReference>
<dbReference type="KEGG" id="lcf:108893232"/>
<evidence type="ECO:0000313" key="17">
    <source>
        <dbReference type="RefSeq" id="XP_018546631.1"/>
    </source>
</evidence>
<dbReference type="PROSITE" id="PS00027">
    <property type="entry name" value="HOMEOBOX_1"/>
    <property type="match status" value="1"/>
</dbReference>
<reference evidence="17" key="2">
    <citation type="submission" date="2025-04" db="UniProtKB">
        <authorList>
            <consortium name="RefSeq"/>
        </authorList>
    </citation>
    <scope>IDENTIFICATION</scope>
    <source>
        <tissue evidence="17">Brain</tissue>
    </source>
</reference>
<dbReference type="PROSITE" id="PS51179">
    <property type="entry name" value="POU_3"/>
    <property type="match status" value="1"/>
</dbReference>
<feature type="domain" description="Homeobox" evidence="13">
    <location>
        <begin position="253"/>
        <end position="313"/>
    </location>
</feature>
<dbReference type="GeneID" id="108893232"/>
<dbReference type="FunFam" id="1.10.10.60:FF:000005">
    <property type="entry name" value="POU domain protein"/>
    <property type="match status" value="1"/>
</dbReference>
<evidence type="ECO:0000256" key="6">
    <source>
        <dbReference type="ARBA" id="ARBA00023155"/>
    </source>
</evidence>
<dbReference type="FunFam" id="1.10.260.40:FF:000001">
    <property type="entry name" value="POU domain protein"/>
    <property type="match status" value="1"/>
</dbReference>
<evidence type="ECO:0000256" key="5">
    <source>
        <dbReference type="ARBA" id="ARBA00023125"/>
    </source>
</evidence>
<dbReference type="Proteomes" id="UP000694890">
    <property type="component" value="Linkage group LG20"/>
</dbReference>
<proteinExistence type="inferred from homology"/>
<reference evidence="15" key="3">
    <citation type="submission" date="2025-05" db="UniProtKB">
        <authorList>
            <consortium name="Ensembl"/>
        </authorList>
    </citation>
    <scope>IDENTIFICATION</scope>
</reference>
<dbReference type="InterPro" id="IPR000972">
    <property type="entry name" value="TF_octamer"/>
</dbReference>
<evidence type="ECO:0000256" key="11">
    <source>
        <dbReference type="RuleBase" id="RU361194"/>
    </source>
</evidence>
<dbReference type="InterPro" id="IPR009057">
    <property type="entry name" value="Homeodomain-like_sf"/>
</dbReference>
<keyword evidence="8 9" id="KW-0539">Nucleus</keyword>
<evidence type="ECO:0000256" key="1">
    <source>
        <dbReference type="ARBA" id="ARBA00004123"/>
    </source>
</evidence>
<dbReference type="Gene3D" id="1.10.260.40">
    <property type="entry name" value="lambda repressor-like DNA-binding domains"/>
    <property type="match status" value="1"/>
</dbReference>
<dbReference type="GeneTree" id="ENSGT00940000157627"/>
<evidence type="ECO:0000256" key="9">
    <source>
        <dbReference type="PROSITE-ProRule" id="PRU00108"/>
    </source>
</evidence>
<dbReference type="SUPFAM" id="SSF47413">
    <property type="entry name" value="lambda repressor-like DNA-binding domains"/>
    <property type="match status" value="1"/>
</dbReference>
<feature type="region of interest" description="Disordered" evidence="12">
    <location>
        <begin position="231"/>
        <end position="258"/>
    </location>
</feature>
<keyword evidence="16" id="KW-1185">Reference proteome</keyword>
<dbReference type="PANTHER" id="PTHR11636">
    <property type="entry name" value="POU DOMAIN"/>
    <property type="match status" value="1"/>
</dbReference>
<comment type="subcellular location">
    <subcellularLocation>
        <location evidence="1 9 10">Nucleus</location>
    </subcellularLocation>
</comment>
<feature type="compositionally biased region" description="Low complexity" evidence="12">
    <location>
        <begin position="8"/>
        <end position="18"/>
    </location>
</feature>